<reference evidence="4 5" key="1">
    <citation type="submission" date="2019-09" db="EMBL/GenBank/DDBJ databases">
        <authorList>
            <person name="Ou C."/>
        </authorList>
    </citation>
    <scope>NUCLEOTIDE SEQUENCE [LARGE SCALE GENOMIC DNA]</scope>
    <source>
        <strain evidence="4">S2</strain>
        <tissue evidence="4">Leaf</tissue>
    </source>
</reference>
<dbReference type="Proteomes" id="UP000327157">
    <property type="component" value="Chromosome 14"/>
</dbReference>
<sequence length="453" mass="50619">MHVLLRSPLLWKTTCLRGIGSPRIHFWPIYFSKWFTYQRGFPLMNDEAWKKWMNNDICELIMLSKTTMIAKLELLTMVLLFWNSGTNTFDFRMGPMSSTILDMAQVGDAFVLQEAEAEVARQGVGKGRDVSELFGDSKGEGEPEVEVQATRQTRALVIESSDSNSQEQPKSWPVLPIPRATLGQGHRLPMLRKLHLLLPLLYSTSIPSTSPPLVVAYGEGSGIISPSPISKDDPLHQPRETTHPPPFSKDSPHSTPLPILLGRPFMKTARTKIDASSSVETTSTITPFEGAGALPPSPALISTTTSLPELFKEFWQLKIKLRSSKALRDQHQRAKRQANRVKCFKVKQSSTLANIQQLVDEGSATKEMIKVVTFEIQKLKEQLAALKAEQTTLLSKLHQQTEEVKKANLEMKDAESQLASSNTVLAEPTRMFTIMQTYHSRIITLGEDVTLLG</sequence>
<accession>A0A5N5G1F2</accession>
<feature type="coiled-coil region" evidence="1">
    <location>
        <begin position="369"/>
        <end position="424"/>
    </location>
</feature>
<dbReference type="EMBL" id="SMOL01000553">
    <property type="protein sequence ID" value="KAB2608947.1"/>
    <property type="molecule type" value="Genomic_DNA"/>
</dbReference>
<reference evidence="4 5" key="3">
    <citation type="submission" date="2019-11" db="EMBL/GenBank/DDBJ databases">
        <title>A de novo genome assembly of a pear dwarfing rootstock.</title>
        <authorList>
            <person name="Wang F."/>
            <person name="Wang J."/>
            <person name="Li S."/>
            <person name="Zhang Y."/>
            <person name="Fang M."/>
            <person name="Ma L."/>
            <person name="Zhao Y."/>
            <person name="Jiang S."/>
        </authorList>
    </citation>
    <scope>NUCLEOTIDE SEQUENCE [LARGE SCALE GENOMIC DNA]</scope>
    <source>
        <strain evidence="4">S2</strain>
        <tissue evidence="4">Leaf</tissue>
    </source>
</reference>
<dbReference type="AlphaFoldDB" id="A0A5N5G1F2"/>
<keyword evidence="5" id="KW-1185">Reference proteome</keyword>
<name>A0A5N5G1F2_9ROSA</name>
<proteinExistence type="predicted"/>
<feature type="compositionally biased region" description="Basic and acidic residues" evidence="2">
    <location>
        <begin position="230"/>
        <end position="242"/>
    </location>
</feature>
<organism evidence="4 5">
    <name type="scientific">Pyrus ussuriensis x Pyrus communis</name>
    <dbReference type="NCBI Taxonomy" id="2448454"/>
    <lineage>
        <taxon>Eukaryota</taxon>
        <taxon>Viridiplantae</taxon>
        <taxon>Streptophyta</taxon>
        <taxon>Embryophyta</taxon>
        <taxon>Tracheophyta</taxon>
        <taxon>Spermatophyta</taxon>
        <taxon>Magnoliopsida</taxon>
        <taxon>eudicotyledons</taxon>
        <taxon>Gunneridae</taxon>
        <taxon>Pentapetalae</taxon>
        <taxon>rosids</taxon>
        <taxon>fabids</taxon>
        <taxon>Rosales</taxon>
        <taxon>Rosaceae</taxon>
        <taxon>Amygdaloideae</taxon>
        <taxon>Maleae</taxon>
        <taxon>Pyrus</taxon>
    </lineage>
</organism>
<evidence type="ECO:0000256" key="2">
    <source>
        <dbReference type="SAM" id="MobiDB-lite"/>
    </source>
</evidence>
<comment type="caution">
    <text evidence="4">The sequence shown here is derived from an EMBL/GenBank/DDBJ whole genome shotgun (WGS) entry which is preliminary data.</text>
</comment>
<reference evidence="5" key="2">
    <citation type="submission" date="2019-10" db="EMBL/GenBank/DDBJ databases">
        <title>A de novo genome assembly of a pear dwarfing rootstock.</title>
        <authorList>
            <person name="Wang F."/>
            <person name="Wang J."/>
            <person name="Li S."/>
            <person name="Zhang Y."/>
            <person name="Fang M."/>
            <person name="Ma L."/>
            <person name="Zhao Y."/>
            <person name="Jiang S."/>
        </authorList>
    </citation>
    <scope>NUCLEOTIDE SEQUENCE [LARGE SCALE GENOMIC DNA]</scope>
</reference>
<keyword evidence="1" id="KW-0175">Coiled coil</keyword>
<dbReference type="EMBL" id="SMOL01000553">
    <property type="protein sequence ID" value="KAB2608814.1"/>
    <property type="molecule type" value="Genomic_DNA"/>
</dbReference>
<evidence type="ECO:0000313" key="3">
    <source>
        <dbReference type="EMBL" id="KAB2608814.1"/>
    </source>
</evidence>
<evidence type="ECO:0000256" key="1">
    <source>
        <dbReference type="SAM" id="Coils"/>
    </source>
</evidence>
<feature type="region of interest" description="Disordered" evidence="2">
    <location>
        <begin position="225"/>
        <end position="255"/>
    </location>
</feature>
<protein>
    <submittedName>
        <fullName evidence="4">TMV resistance protein N-like</fullName>
    </submittedName>
</protein>
<gene>
    <name evidence="3" type="ORF">D8674_011982</name>
    <name evidence="4" type="ORF">D8674_012115</name>
</gene>
<evidence type="ECO:0000313" key="5">
    <source>
        <dbReference type="Proteomes" id="UP000327157"/>
    </source>
</evidence>
<evidence type="ECO:0000313" key="4">
    <source>
        <dbReference type="EMBL" id="KAB2608947.1"/>
    </source>
</evidence>